<evidence type="ECO:0000256" key="4">
    <source>
        <dbReference type="ARBA" id="ARBA00022692"/>
    </source>
</evidence>
<keyword evidence="5 7" id="KW-1133">Transmembrane helix</keyword>
<dbReference type="GO" id="GO:0004016">
    <property type="term" value="F:adenylate cyclase activity"/>
    <property type="evidence" value="ECO:0007669"/>
    <property type="project" value="UniProtKB-ARBA"/>
</dbReference>
<evidence type="ECO:0000256" key="2">
    <source>
        <dbReference type="ARBA" id="ARBA00005381"/>
    </source>
</evidence>
<keyword evidence="6 7" id="KW-0472">Membrane</keyword>
<protein>
    <submittedName>
        <fullName evidence="9">Adenylate/guanylate cyclase domain-containing protein</fullName>
    </submittedName>
</protein>
<dbReference type="InterPro" id="IPR050697">
    <property type="entry name" value="Adenylyl/Guanylyl_Cyclase_3/4"/>
</dbReference>
<keyword evidence="4 7" id="KW-0812">Transmembrane</keyword>
<evidence type="ECO:0000256" key="7">
    <source>
        <dbReference type="SAM" id="Phobius"/>
    </source>
</evidence>
<comment type="subcellular location">
    <subcellularLocation>
        <location evidence="1">Cell envelope</location>
    </subcellularLocation>
</comment>
<dbReference type="GO" id="GO:0035556">
    <property type="term" value="P:intracellular signal transduction"/>
    <property type="evidence" value="ECO:0007669"/>
    <property type="project" value="InterPro"/>
</dbReference>
<proteinExistence type="inferred from homology"/>
<feature type="transmembrane region" description="Helical" evidence="7">
    <location>
        <begin position="424"/>
        <end position="444"/>
    </location>
</feature>
<dbReference type="GO" id="GO:0030313">
    <property type="term" value="C:cell envelope"/>
    <property type="evidence" value="ECO:0007669"/>
    <property type="project" value="UniProtKB-SubCell"/>
</dbReference>
<feature type="transmembrane region" description="Helical" evidence="7">
    <location>
        <begin position="9"/>
        <end position="28"/>
    </location>
</feature>
<evidence type="ECO:0000256" key="5">
    <source>
        <dbReference type="ARBA" id="ARBA00022989"/>
    </source>
</evidence>
<evidence type="ECO:0000256" key="6">
    <source>
        <dbReference type="ARBA" id="ARBA00023136"/>
    </source>
</evidence>
<dbReference type="SUPFAM" id="SSF55073">
    <property type="entry name" value="Nucleotide cyclase"/>
    <property type="match status" value="1"/>
</dbReference>
<comment type="caution">
    <text evidence="9">The sequence shown here is derived from an EMBL/GenBank/DDBJ whole genome shotgun (WGS) entry which is preliminary data.</text>
</comment>
<dbReference type="CDD" id="cd07302">
    <property type="entry name" value="CHD"/>
    <property type="match status" value="1"/>
</dbReference>
<dbReference type="AlphaFoldDB" id="A0A7C4RPS7"/>
<reference evidence="9" key="1">
    <citation type="journal article" date="2020" name="mSystems">
        <title>Genome- and Community-Level Interaction Insights into Carbon Utilization and Element Cycling Functions of Hydrothermarchaeota in Hydrothermal Sediment.</title>
        <authorList>
            <person name="Zhou Z."/>
            <person name="Liu Y."/>
            <person name="Xu W."/>
            <person name="Pan J."/>
            <person name="Luo Z.H."/>
            <person name="Li M."/>
        </authorList>
    </citation>
    <scope>NUCLEOTIDE SEQUENCE [LARGE SCALE GENOMIC DNA]</scope>
    <source>
        <strain evidence="9">SpSt-477</strain>
    </source>
</reference>
<feature type="transmembrane region" description="Helical" evidence="7">
    <location>
        <begin position="369"/>
        <end position="388"/>
    </location>
</feature>
<dbReference type="Gene3D" id="3.30.70.1230">
    <property type="entry name" value="Nucleotide cyclase"/>
    <property type="match status" value="1"/>
</dbReference>
<feature type="transmembrane region" description="Helical" evidence="7">
    <location>
        <begin position="395"/>
        <end position="418"/>
    </location>
</feature>
<evidence type="ECO:0000259" key="8">
    <source>
        <dbReference type="PROSITE" id="PS50125"/>
    </source>
</evidence>
<feature type="domain" description="Guanylate cyclase" evidence="8">
    <location>
        <begin position="486"/>
        <end position="618"/>
    </location>
</feature>
<dbReference type="EMBL" id="DSUH01000220">
    <property type="protein sequence ID" value="HGU33048.1"/>
    <property type="molecule type" value="Genomic_DNA"/>
</dbReference>
<comment type="similarity">
    <text evidence="2">Belongs to the adenylyl cyclase class-3 family.</text>
</comment>
<gene>
    <name evidence="9" type="ORF">ENS29_09360</name>
</gene>
<organism evidence="9">
    <name type="scientific">Desulfatirhabdium butyrativorans</name>
    <dbReference type="NCBI Taxonomy" id="340467"/>
    <lineage>
        <taxon>Bacteria</taxon>
        <taxon>Pseudomonadati</taxon>
        <taxon>Thermodesulfobacteriota</taxon>
        <taxon>Desulfobacteria</taxon>
        <taxon>Desulfobacterales</taxon>
        <taxon>Desulfatirhabdiaceae</taxon>
        <taxon>Desulfatirhabdium</taxon>
    </lineage>
</organism>
<accession>A0A7C4RPS7</accession>
<dbReference type="GO" id="GO:0006171">
    <property type="term" value="P:cAMP biosynthetic process"/>
    <property type="evidence" value="ECO:0007669"/>
    <property type="project" value="TreeGrafter"/>
</dbReference>
<sequence>MKLTWNGRFILITTVIVIAIYFLSPPFLELVELKLWDLHFRQRGTVQPSGKIAFVGVDEDSVNEIGRWPWPRRKMAELIKAVEKAGAKGIGLDMGFFEPDPKLRQQAIIDLKYSLENLMAVSDHATVLAFLDSLVHEEDDDFLLAKALRSLSIPIVLGHFFYFDPKAFIPPVPPEAVLNQAAVRLVRQQETPAPGVLAEAVGMETNLAPFMESTPYSASFNVFADPDGTVRWMPLVIHYQNRLFPSLALQTLAASYPDRSLMVTVDRNGIAEIRFGRVAIPTNNRGEVLVNHYGPSYTFPYMSAVRLMTTPDASKPLKDRIVIIGNTTVGLHDMRPTPFDPVFPGVELHCAVMENILNESFLHRSDRNAMWMDLAAIVFMSLLFGCIARFTRGMGAFLTVVVSALGYVAFTHYAFLSLRIWVNHLYPLVNLFVVYIGTSVHGYMSEEREKRKIRETFGLYVQDSVVEKMLEHPELLRLGGEKKVLTVLFSDIRGFTTLSEGMTPEDLVSLLNEYLSAMTHIVLENHGTLDKYIGDAIMAIFGAPLDDPDHAIHACQTALRMNERLQELRTHWIETGKPALSIGIGINTGPMVVGNMGSARRFDYTVLGDNVNLASRLEGLTKMYGTTIIVSDATWQAIGGHFWGRMLDRVRVKGKHLPVGIYEVLAIKTPESTDRYGETIRLFEEGIRLYETKHWKDAVERFECVLRLLPEDPPSLLYIDRCRTLMECPPDDAWDGITTLDHK</sequence>
<dbReference type="InterPro" id="IPR001054">
    <property type="entry name" value="A/G_cyclase"/>
</dbReference>
<evidence type="ECO:0000256" key="3">
    <source>
        <dbReference type="ARBA" id="ARBA00022475"/>
    </source>
</evidence>
<dbReference type="InterPro" id="IPR007890">
    <property type="entry name" value="CHASE2"/>
</dbReference>
<dbReference type="FunFam" id="3.30.70.1230:FF:000016">
    <property type="entry name" value="Adenylate/guanylate cyclase domain-containing protein"/>
    <property type="match status" value="1"/>
</dbReference>
<dbReference type="SMART" id="SM00044">
    <property type="entry name" value="CYCc"/>
    <property type="match status" value="1"/>
</dbReference>
<dbReference type="InterPro" id="IPR029787">
    <property type="entry name" value="Nucleotide_cyclase"/>
</dbReference>
<dbReference type="Pfam" id="PF05226">
    <property type="entry name" value="CHASE2"/>
    <property type="match status" value="1"/>
</dbReference>
<dbReference type="Pfam" id="PF00211">
    <property type="entry name" value="Guanylate_cyc"/>
    <property type="match status" value="1"/>
</dbReference>
<evidence type="ECO:0000313" key="9">
    <source>
        <dbReference type="EMBL" id="HGU33048.1"/>
    </source>
</evidence>
<evidence type="ECO:0000256" key="1">
    <source>
        <dbReference type="ARBA" id="ARBA00004196"/>
    </source>
</evidence>
<name>A0A7C4RPS7_9BACT</name>
<dbReference type="PANTHER" id="PTHR43081">
    <property type="entry name" value="ADENYLATE CYCLASE, TERMINAL-DIFFERENTIATION SPECIFIC-RELATED"/>
    <property type="match status" value="1"/>
</dbReference>
<dbReference type="PROSITE" id="PS50125">
    <property type="entry name" value="GUANYLATE_CYCLASE_2"/>
    <property type="match status" value="1"/>
</dbReference>
<dbReference type="PANTHER" id="PTHR43081:SF1">
    <property type="entry name" value="ADENYLATE CYCLASE, TERMINAL-DIFFERENTIATION SPECIFIC"/>
    <property type="match status" value="1"/>
</dbReference>
<keyword evidence="3" id="KW-1003">Cell membrane</keyword>
<dbReference type="SMART" id="SM01080">
    <property type="entry name" value="CHASE2"/>
    <property type="match status" value="1"/>
</dbReference>